<comment type="caution">
    <text evidence="1">The sequence shown here is derived from an EMBL/GenBank/DDBJ whole genome shotgun (WGS) entry which is preliminary data.</text>
</comment>
<dbReference type="EMBL" id="CAJVCH010570775">
    <property type="protein sequence ID" value="CAG7835835.1"/>
    <property type="molecule type" value="Genomic_DNA"/>
</dbReference>
<feature type="non-terminal residue" evidence="1">
    <location>
        <position position="1"/>
    </location>
</feature>
<dbReference type="AlphaFoldDB" id="A0A8J2MC56"/>
<reference evidence="1" key="1">
    <citation type="submission" date="2021-06" db="EMBL/GenBank/DDBJ databases">
        <authorList>
            <person name="Hodson N. C."/>
            <person name="Mongue J. A."/>
            <person name="Jaron S. K."/>
        </authorList>
    </citation>
    <scope>NUCLEOTIDE SEQUENCE</scope>
</reference>
<proteinExistence type="predicted"/>
<gene>
    <name evidence="1" type="ORF">AFUS01_LOCUS45155</name>
</gene>
<dbReference type="Proteomes" id="UP000708208">
    <property type="component" value="Unassembled WGS sequence"/>
</dbReference>
<protein>
    <submittedName>
        <fullName evidence="1">Uncharacterized protein</fullName>
    </submittedName>
</protein>
<organism evidence="1 2">
    <name type="scientific">Allacma fusca</name>
    <dbReference type="NCBI Taxonomy" id="39272"/>
    <lineage>
        <taxon>Eukaryota</taxon>
        <taxon>Metazoa</taxon>
        <taxon>Ecdysozoa</taxon>
        <taxon>Arthropoda</taxon>
        <taxon>Hexapoda</taxon>
        <taxon>Collembola</taxon>
        <taxon>Symphypleona</taxon>
        <taxon>Sminthuridae</taxon>
        <taxon>Allacma</taxon>
    </lineage>
</organism>
<evidence type="ECO:0000313" key="2">
    <source>
        <dbReference type="Proteomes" id="UP000708208"/>
    </source>
</evidence>
<keyword evidence="2" id="KW-1185">Reference proteome</keyword>
<evidence type="ECO:0000313" key="1">
    <source>
        <dbReference type="EMBL" id="CAG7835835.1"/>
    </source>
</evidence>
<sequence>FRTVERVNCKGAVSCGVKGTKSTW</sequence>
<name>A0A8J2MC56_9HEXA</name>
<accession>A0A8J2MC56</accession>